<evidence type="ECO:0008006" key="3">
    <source>
        <dbReference type="Google" id="ProtNLM"/>
    </source>
</evidence>
<comment type="caution">
    <text evidence="1">The sequence shown here is derived from an EMBL/GenBank/DDBJ whole genome shotgun (WGS) entry which is preliminary data.</text>
</comment>
<evidence type="ECO:0000313" key="2">
    <source>
        <dbReference type="Proteomes" id="UP000559809"/>
    </source>
</evidence>
<reference evidence="1 2" key="1">
    <citation type="submission" date="2020-07" db="EMBL/GenBank/DDBJ databases">
        <title>Taxonomic revisions and descriptions of new bacterial species based on genomic comparisons in the high-G+C-content subgroup of the family Alcaligenaceae.</title>
        <authorList>
            <person name="Szabo A."/>
            <person name="Felfoldi T."/>
        </authorList>
    </citation>
    <scope>NUCLEOTIDE SEQUENCE [LARGE SCALE GENOMIC DNA]</scope>
    <source>
        <strain evidence="1 2">LMG 24012</strain>
    </source>
</reference>
<accession>A0A853G3A8</accession>
<dbReference type="PANTHER" id="PTHR35586">
    <property type="entry name" value="SLL1691 PROTEIN"/>
    <property type="match status" value="1"/>
</dbReference>
<sequence>MSYVTSVERVRLKREREEGKVEGRAEGKAEGKTEGFAALLSTLIARKFGVLPDWAKVRLVAADDVTLNRWAEQILDAQCIEDVFK</sequence>
<proteinExistence type="predicted"/>
<dbReference type="PANTHER" id="PTHR35586:SF1">
    <property type="entry name" value="SLL1691 PROTEIN"/>
    <property type="match status" value="1"/>
</dbReference>
<dbReference type="Proteomes" id="UP000559809">
    <property type="component" value="Unassembled WGS sequence"/>
</dbReference>
<dbReference type="RefSeq" id="WP_180158513.1">
    <property type="nucleotide sequence ID" value="NZ_JACCEM010000017.1"/>
</dbReference>
<organism evidence="1 2">
    <name type="scientific">Parapusillimonas granuli</name>
    <dbReference type="NCBI Taxonomy" id="380911"/>
    <lineage>
        <taxon>Bacteria</taxon>
        <taxon>Pseudomonadati</taxon>
        <taxon>Pseudomonadota</taxon>
        <taxon>Betaproteobacteria</taxon>
        <taxon>Burkholderiales</taxon>
        <taxon>Alcaligenaceae</taxon>
        <taxon>Parapusillimonas</taxon>
    </lineage>
</organism>
<dbReference type="EMBL" id="JACCEM010000017">
    <property type="protein sequence ID" value="NYT51838.1"/>
    <property type="molecule type" value="Genomic_DNA"/>
</dbReference>
<dbReference type="AlphaFoldDB" id="A0A853G3A8"/>
<evidence type="ECO:0000313" key="1">
    <source>
        <dbReference type="EMBL" id="NYT51838.1"/>
    </source>
</evidence>
<protein>
    <recommendedName>
        <fullName evidence="3">DUF4351 domain-containing protein</fullName>
    </recommendedName>
</protein>
<gene>
    <name evidence="1" type="ORF">H0A72_21235</name>
</gene>
<name>A0A853G3A8_9BURK</name>
<keyword evidence="2" id="KW-1185">Reference proteome</keyword>